<dbReference type="PANTHER" id="PTHR42855:SF2">
    <property type="entry name" value="DRUG RESISTANCE ABC TRANSPORTER,ATP-BINDING PROTEIN"/>
    <property type="match status" value="1"/>
</dbReference>
<keyword evidence="1" id="KW-0547">Nucleotide-binding</keyword>
<comment type="caution">
    <text evidence="5">The sequence shown here is derived from an EMBL/GenBank/DDBJ whole genome shotgun (WGS) entry which is preliminary data.</text>
</comment>
<dbReference type="EMBL" id="JAKGSI010000002">
    <property type="protein sequence ID" value="MCF4006299.1"/>
    <property type="molecule type" value="Genomic_DNA"/>
</dbReference>
<evidence type="ECO:0000256" key="1">
    <source>
        <dbReference type="ARBA" id="ARBA00022741"/>
    </source>
</evidence>
<feature type="compositionally biased region" description="Basic and acidic residues" evidence="3">
    <location>
        <begin position="273"/>
        <end position="298"/>
    </location>
</feature>
<dbReference type="FunFam" id="3.40.50.300:FF:000011">
    <property type="entry name" value="Putative ABC transporter ATP-binding component"/>
    <property type="match status" value="1"/>
</dbReference>
<evidence type="ECO:0000313" key="5">
    <source>
        <dbReference type="EMBL" id="MCF4006299.1"/>
    </source>
</evidence>
<proteinExistence type="predicted"/>
<dbReference type="Proteomes" id="UP001139336">
    <property type="component" value="Unassembled WGS sequence"/>
</dbReference>
<dbReference type="InterPro" id="IPR027417">
    <property type="entry name" value="P-loop_NTPase"/>
</dbReference>
<dbReference type="Gene3D" id="3.40.50.300">
    <property type="entry name" value="P-loop containing nucleotide triphosphate hydrolases"/>
    <property type="match status" value="3"/>
</dbReference>
<dbReference type="PROSITE" id="PS50893">
    <property type="entry name" value="ABC_TRANSPORTER_2"/>
    <property type="match status" value="2"/>
</dbReference>
<dbReference type="Pfam" id="PF00005">
    <property type="entry name" value="ABC_tran"/>
    <property type="match status" value="2"/>
</dbReference>
<feature type="domain" description="ABC transporter" evidence="4">
    <location>
        <begin position="7"/>
        <end position="254"/>
    </location>
</feature>
<reference evidence="5" key="1">
    <citation type="submission" date="2022-01" db="EMBL/GenBank/DDBJ databases">
        <title>Corynebacterium sp. nov isolated from isolated from the feces of the greater white-fronted geese (Anser albifrons) at Poyang Lake, PR China.</title>
        <authorList>
            <person name="Liu Q."/>
        </authorList>
    </citation>
    <scope>NUCLEOTIDE SEQUENCE</scope>
    <source>
        <strain evidence="5">JCM 32435</strain>
    </source>
</reference>
<gene>
    <name evidence="5" type="ORF">L1O03_03780</name>
</gene>
<dbReference type="InterPro" id="IPR003593">
    <property type="entry name" value="AAA+_ATPase"/>
</dbReference>
<organism evidence="5 6">
    <name type="scientific">Corynebacterium uropygiale</name>
    <dbReference type="NCBI Taxonomy" id="1775911"/>
    <lineage>
        <taxon>Bacteria</taxon>
        <taxon>Bacillati</taxon>
        <taxon>Actinomycetota</taxon>
        <taxon>Actinomycetes</taxon>
        <taxon>Mycobacteriales</taxon>
        <taxon>Corynebacteriaceae</taxon>
        <taxon>Corynebacterium</taxon>
    </lineage>
</organism>
<name>A0A9X1QRM6_9CORY</name>
<evidence type="ECO:0000256" key="2">
    <source>
        <dbReference type="ARBA" id="ARBA00022840"/>
    </source>
</evidence>
<dbReference type="GO" id="GO:0016887">
    <property type="term" value="F:ATP hydrolysis activity"/>
    <property type="evidence" value="ECO:0007669"/>
    <property type="project" value="InterPro"/>
</dbReference>
<evidence type="ECO:0000256" key="3">
    <source>
        <dbReference type="SAM" id="MobiDB-lite"/>
    </source>
</evidence>
<dbReference type="SMART" id="SM00382">
    <property type="entry name" value="AAA"/>
    <property type="match status" value="2"/>
</dbReference>
<feature type="domain" description="ABC transporter" evidence="4">
    <location>
        <begin position="341"/>
        <end position="536"/>
    </location>
</feature>
<sequence length="542" mass="59324">MPSPLHLHVDGVSFSYPTHRVLTDISFSVPAGKVTGLIGENGSGKSTLLSLLSGRQRPDVGTIYTPPATGFIAQETSLPPRAPARALIEKSVEELRAIERTIEDLSARLDDPRCAELFDRALALAEEAGVWDLDARIATVLAGLGLGDVSLDTPLGGMSGGQRRRFALATLLLRPTDAMILDEPTNHLDDAGVDFLISELKASSGPVLVASHDRYFLDAVAHSLVDLDPALSPEGGDGDPLHQGTVYSGTFSEYLKARDDARRRWTDRYNAQEQERERLESRSRQTEEDIFHHDTPKAEGGKAKKFFADRAAKTQGNRVRSARNRLAALEREAIPAPPEPLRFQGMPDSRLTSLGEPVVWARGLGLHGRLAPLSVKIQPGEHVLVEGPNGAGKSTFLSIVEGSLAPDRGELRLAEDISIARLQQDDYWEDVSLTPLDLVGDIIVDMGLLTPAQASMPLDDLSLGQRRRVSLAQILRNPPDLLLLDEPTNHISLALVEDLERAVDAFEGTVLLATHDRWMRKTWLEHPRTRILQLEAESPSPR</sequence>
<dbReference type="SUPFAM" id="SSF52540">
    <property type="entry name" value="P-loop containing nucleoside triphosphate hydrolases"/>
    <property type="match status" value="2"/>
</dbReference>
<keyword evidence="6" id="KW-1185">Reference proteome</keyword>
<evidence type="ECO:0000313" key="6">
    <source>
        <dbReference type="Proteomes" id="UP001139336"/>
    </source>
</evidence>
<dbReference type="AlphaFoldDB" id="A0A9X1QRM6"/>
<dbReference type="GO" id="GO:0005524">
    <property type="term" value="F:ATP binding"/>
    <property type="evidence" value="ECO:0007669"/>
    <property type="project" value="UniProtKB-KW"/>
</dbReference>
<dbReference type="InterPro" id="IPR017871">
    <property type="entry name" value="ABC_transporter-like_CS"/>
</dbReference>
<dbReference type="PROSITE" id="PS00211">
    <property type="entry name" value="ABC_TRANSPORTER_1"/>
    <property type="match status" value="2"/>
</dbReference>
<dbReference type="InterPro" id="IPR003439">
    <property type="entry name" value="ABC_transporter-like_ATP-bd"/>
</dbReference>
<accession>A0A9X1QRM6</accession>
<feature type="region of interest" description="Disordered" evidence="3">
    <location>
        <begin position="267"/>
        <end position="298"/>
    </location>
</feature>
<dbReference type="RefSeq" id="WP_236118112.1">
    <property type="nucleotide sequence ID" value="NZ_JAKGSI010000002.1"/>
</dbReference>
<keyword evidence="2 5" id="KW-0067">ATP-binding</keyword>
<dbReference type="PANTHER" id="PTHR42855">
    <property type="entry name" value="ABC TRANSPORTER ATP-BINDING SUBUNIT"/>
    <property type="match status" value="1"/>
</dbReference>
<dbReference type="CDD" id="cd03221">
    <property type="entry name" value="ABCF_EF-3"/>
    <property type="match status" value="1"/>
</dbReference>
<protein>
    <submittedName>
        <fullName evidence="5">ATP-binding cassette domain-containing protein</fullName>
    </submittedName>
</protein>
<dbReference type="InterPro" id="IPR051309">
    <property type="entry name" value="ABCF_ATPase"/>
</dbReference>
<evidence type="ECO:0000259" key="4">
    <source>
        <dbReference type="PROSITE" id="PS50893"/>
    </source>
</evidence>